<feature type="binding site" evidence="7">
    <location>
        <position position="225"/>
    </location>
    <ligand>
        <name>Zn(2+)</name>
        <dbReference type="ChEBI" id="CHEBI:29105"/>
        <label>2</label>
    </ligand>
</feature>
<feature type="binding site" evidence="7">
    <location>
        <position position="260"/>
    </location>
    <ligand>
        <name>Zn(2+)</name>
        <dbReference type="ChEBI" id="CHEBI:29105"/>
        <label>1</label>
    </ligand>
</feature>
<dbReference type="GO" id="GO:0000328">
    <property type="term" value="C:fungal-type vacuole lumen"/>
    <property type="evidence" value="ECO:0007669"/>
    <property type="project" value="TreeGrafter"/>
</dbReference>
<feature type="binding site" evidence="7">
    <location>
        <position position="579"/>
    </location>
    <ligand>
        <name>Zn(2+)</name>
        <dbReference type="ChEBI" id="CHEBI:29105"/>
        <label>1</label>
    </ligand>
</feature>
<evidence type="ECO:0000313" key="11">
    <source>
        <dbReference type="Proteomes" id="UP000774326"/>
    </source>
</evidence>
<evidence type="ECO:0000259" key="9">
    <source>
        <dbReference type="Pfam" id="PF07687"/>
    </source>
</evidence>
<comment type="caution">
    <text evidence="10">The sequence shown here is derived from an EMBL/GenBank/DDBJ whole genome shotgun (WGS) entry which is preliminary data.</text>
</comment>
<dbReference type="InterPro" id="IPR036264">
    <property type="entry name" value="Bact_exopeptidase_dim_dom"/>
</dbReference>
<feature type="domain" description="Peptidase M20 dimerisation" evidence="9">
    <location>
        <begin position="309"/>
        <end position="469"/>
    </location>
</feature>
<feature type="binding site" evidence="7">
    <location>
        <position position="190"/>
    </location>
    <ligand>
        <name>Zn(2+)</name>
        <dbReference type="ChEBI" id="CHEBI:29105"/>
        <label>2</label>
    </ligand>
</feature>
<dbReference type="Pfam" id="PF01546">
    <property type="entry name" value="Peptidase_M20"/>
    <property type="match status" value="1"/>
</dbReference>
<reference evidence="10" key="1">
    <citation type="journal article" date="2021" name="Open Biol.">
        <title>Shared evolutionary footprints suggest mitochondrial oxidative damage underlies multiple complex I losses in fungi.</title>
        <authorList>
            <person name="Schikora-Tamarit M.A."/>
            <person name="Marcet-Houben M."/>
            <person name="Nosek J."/>
            <person name="Gabaldon T."/>
        </authorList>
    </citation>
    <scope>NUCLEOTIDE SEQUENCE</scope>
    <source>
        <strain evidence="10">CBS2887</strain>
    </source>
</reference>
<evidence type="ECO:0000256" key="5">
    <source>
        <dbReference type="ARBA" id="ARBA00022833"/>
    </source>
</evidence>
<evidence type="ECO:0000313" key="10">
    <source>
        <dbReference type="EMBL" id="KAH3681211.1"/>
    </source>
</evidence>
<protein>
    <recommendedName>
        <fullName evidence="9">Peptidase M20 dimerisation domain-containing protein</fullName>
    </recommendedName>
</protein>
<keyword evidence="11" id="KW-1185">Reference proteome</keyword>
<dbReference type="PROSITE" id="PS00758">
    <property type="entry name" value="ARGE_DAPE_CPG2_1"/>
    <property type="match status" value="1"/>
</dbReference>
<dbReference type="InterPro" id="IPR001261">
    <property type="entry name" value="ArgE/DapE_CS"/>
</dbReference>
<feature type="binding site" evidence="7">
    <location>
        <position position="225"/>
    </location>
    <ligand>
        <name>Zn(2+)</name>
        <dbReference type="ChEBI" id="CHEBI:29105"/>
        <label>1</label>
    </ligand>
</feature>
<feature type="binding site" evidence="7">
    <location>
        <position position="288"/>
    </location>
    <ligand>
        <name>Zn(2+)</name>
        <dbReference type="ChEBI" id="CHEBI:29105"/>
        <label>2</label>
    </ligand>
</feature>
<evidence type="ECO:0000256" key="7">
    <source>
        <dbReference type="PIRSR" id="PIRSR037217-2"/>
    </source>
</evidence>
<feature type="active site" description="Proton acceptor" evidence="6">
    <location>
        <position position="259"/>
    </location>
</feature>
<dbReference type="GO" id="GO:0051603">
    <property type="term" value="P:proteolysis involved in protein catabolic process"/>
    <property type="evidence" value="ECO:0007669"/>
    <property type="project" value="TreeGrafter"/>
</dbReference>
<accession>A0A9P8TJK1</accession>
<dbReference type="Pfam" id="PF07687">
    <property type="entry name" value="M20_dimer"/>
    <property type="match status" value="1"/>
</dbReference>
<dbReference type="Proteomes" id="UP000774326">
    <property type="component" value="Unassembled WGS sequence"/>
</dbReference>
<dbReference type="SUPFAM" id="SSF55031">
    <property type="entry name" value="Bacterial exopeptidase dimerisation domain"/>
    <property type="match status" value="1"/>
</dbReference>
<dbReference type="AlphaFoldDB" id="A0A9P8TJK1"/>
<gene>
    <name evidence="10" type="ORF">WICPIJ_007824</name>
</gene>
<dbReference type="GO" id="GO:0004181">
    <property type="term" value="F:metallocarboxypeptidase activity"/>
    <property type="evidence" value="ECO:0007669"/>
    <property type="project" value="InterPro"/>
</dbReference>
<proteinExistence type="inferred from homology"/>
<keyword evidence="4" id="KW-0378">Hydrolase</keyword>
<comment type="similarity">
    <text evidence="1">Belongs to the peptidase M20A family.</text>
</comment>
<evidence type="ECO:0000256" key="3">
    <source>
        <dbReference type="ARBA" id="ARBA00022723"/>
    </source>
</evidence>
<sequence length="610" mass="68154">MSPASNISLPKDLELQQSQFINEKHVSQPNPRSNLRWFFSFLLTIGTFSLIMFTTVFRQGKFNVITEVTENAKLQQICPLGSIIRPQAFLQDNSSLEHIFHDSEYRLDTTKKLSGAVKIPTVAKIGSNPSDESEYEEWDNFVRFHRYLEAQFPELYQTLQVEKLNRFGLLITWKGTSSTDILKPLLLMAHQDVVPIEPATVDQWLYPPFSGEWDDQFLYGRGSSDCKSLVIGYFQAFTKLIQDGFKPQRTVIIALGFDEEIGGSYGAVELANVVRHRYGPDSLFAVLDEGGSSIQLINDGDLAVALPSIGEKGGTNLDIELTTPGGHSSIPPDHTNIGIVADLITVIENDPFPGKLGPKNPTLNHLQCIAKYSTEFDEQLRSDIFNAGKIEDGDSGANSRVIEYLSGIRSLKYNVRTTQAIDIIHGGVKSNALPEYTKITINHRVGFESTVEETIEKIVKNVQTVAKKYQLGLSVVNEAEGAEQTIFEETPNGKFQVLVGFSLKPSRVSPVDNDSFDIFRGTIKHIIKDYVYPDLPSEPVVAGNLNSGNTDTRHYMDLSENIYRFKFSTLNGLVDGGTHGLNEKVKIDDLLGLIGFIYEYVRNVDEFEEY</sequence>
<reference evidence="10" key="2">
    <citation type="submission" date="2021-01" db="EMBL/GenBank/DDBJ databases">
        <authorList>
            <person name="Schikora-Tamarit M.A."/>
        </authorList>
    </citation>
    <scope>NUCLEOTIDE SEQUENCE</scope>
    <source>
        <strain evidence="10">CBS2887</strain>
    </source>
</reference>
<dbReference type="InterPro" id="IPR017141">
    <property type="entry name" value="Pept_M20_carboxypep"/>
</dbReference>
<keyword evidence="8" id="KW-0812">Transmembrane</keyword>
<dbReference type="OrthoDB" id="3064516at2759"/>
<dbReference type="InterPro" id="IPR011650">
    <property type="entry name" value="Peptidase_M20_dimer"/>
</dbReference>
<dbReference type="GO" id="GO:0046872">
    <property type="term" value="F:metal ion binding"/>
    <property type="evidence" value="ECO:0007669"/>
    <property type="project" value="UniProtKB-KW"/>
</dbReference>
<dbReference type="EMBL" id="JAEUBG010004547">
    <property type="protein sequence ID" value="KAH3681211.1"/>
    <property type="molecule type" value="Genomic_DNA"/>
</dbReference>
<feature type="transmembrane region" description="Helical" evidence="8">
    <location>
        <begin position="37"/>
        <end position="57"/>
    </location>
</feature>
<evidence type="ECO:0000256" key="8">
    <source>
        <dbReference type="SAM" id="Phobius"/>
    </source>
</evidence>
<name>A0A9P8TJK1_WICPI</name>
<evidence type="ECO:0000256" key="1">
    <source>
        <dbReference type="ARBA" id="ARBA00006247"/>
    </source>
</evidence>
<dbReference type="PANTHER" id="PTHR45962">
    <property type="entry name" value="N-FATTY-ACYL-AMINO ACID SYNTHASE/HYDROLASE PM20D1"/>
    <property type="match status" value="1"/>
</dbReference>
<dbReference type="PANTHER" id="PTHR45962:SF1">
    <property type="entry name" value="N-FATTY-ACYL-AMINO ACID SYNTHASE_HYDROLASE PM20D1"/>
    <property type="match status" value="1"/>
</dbReference>
<dbReference type="Gene3D" id="3.30.70.360">
    <property type="match status" value="1"/>
</dbReference>
<keyword evidence="2" id="KW-0645">Protease</keyword>
<dbReference type="CDD" id="cd05674">
    <property type="entry name" value="M20_yscS"/>
    <property type="match status" value="1"/>
</dbReference>
<keyword evidence="8" id="KW-1133">Transmembrane helix</keyword>
<evidence type="ECO:0000256" key="4">
    <source>
        <dbReference type="ARBA" id="ARBA00022801"/>
    </source>
</evidence>
<keyword evidence="8" id="KW-0472">Membrane</keyword>
<dbReference type="PIRSF" id="PIRSF037217">
    <property type="entry name" value="Carboxypeptidase_S"/>
    <property type="match status" value="1"/>
</dbReference>
<feature type="active site" evidence="6">
    <location>
        <position position="192"/>
    </location>
</feature>
<keyword evidence="3 7" id="KW-0479">Metal-binding</keyword>
<evidence type="ECO:0000256" key="6">
    <source>
        <dbReference type="PIRSR" id="PIRSR037217-1"/>
    </source>
</evidence>
<dbReference type="InterPro" id="IPR047177">
    <property type="entry name" value="Pept_M20A"/>
</dbReference>
<dbReference type="PROSITE" id="PS00759">
    <property type="entry name" value="ARGE_DAPE_CPG2_2"/>
    <property type="match status" value="1"/>
</dbReference>
<dbReference type="InterPro" id="IPR002933">
    <property type="entry name" value="Peptidase_M20"/>
</dbReference>
<dbReference type="Gene3D" id="3.40.630.10">
    <property type="entry name" value="Zn peptidases"/>
    <property type="match status" value="1"/>
</dbReference>
<organism evidence="10 11">
    <name type="scientific">Wickerhamomyces pijperi</name>
    <name type="common">Yeast</name>
    <name type="synonym">Pichia pijperi</name>
    <dbReference type="NCBI Taxonomy" id="599730"/>
    <lineage>
        <taxon>Eukaryota</taxon>
        <taxon>Fungi</taxon>
        <taxon>Dikarya</taxon>
        <taxon>Ascomycota</taxon>
        <taxon>Saccharomycotina</taxon>
        <taxon>Saccharomycetes</taxon>
        <taxon>Phaffomycetales</taxon>
        <taxon>Wickerhamomycetaceae</taxon>
        <taxon>Wickerhamomyces</taxon>
    </lineage>
</organism>
<dbReference type="SUPFAM" id="SSF53187">
    <property type="entry name" value="Zn-dependent exopeptidases"/>
    <property type="match status" value="1"/>
</dbReference>
<evidence type="ECO:0000256" key="2">
    <source>
        <dbReference type="ARBA" id="ARBA00022670"/>
    </source>
</evidence>
<keyword evidence="5 7" id="KW-0862">Zinc</keyword>